<evidence type="ECO:0000256" key="5">
    <source>
        <dbReference type="RuleBase" id="RU004516"/>
    </source>
</evidence>
<dbReference type="STRING" id="1280514.AXFE_08010"/>
<dbReference type="GO" id="GO:0046394">
    <property type="term" value="P:carboxylic acid biosynthetic process"/>
    <property type="evidence" value="ECO:0007669"/>
    <property type="project" value="UniProtKB-ARBA"/>
</dbReference>
<keyword evidence="3 5" id="KW-0663">Pyridoxal phosphate</keyword>
<sequence>MSHTYINGRLFETNDAAVSAHDHGLVTGDGVFETLAVYDGTPFAVRRHLQRLARSVAGIRLAPPDLDEIERAIFEVVAKDEISFGKVRVTYTAGNGPLGSDRDKDASPLLVVAASPLAPLSRTARVSIAPWPRNERGVLSGLKTTSYAENVVALDWALSQGSNEVIFANTKGDLCEGSGSNIFLVVDGQLITPTLESGCLAGVTRDLIIEYLGAKEMDVPISTLVSSRTSEAFLASTLRDAQSITHVDETPLHNAIGPVSLRIAKELKELIMDNLNP</sequence>
<evidence type="ECO:0000313" key="7">
    <source>
        <dbReference type="Proteomes" id="UP000032360"/>
    </source>
</evidence>
<dbReference type="RefSeq" id="WP_052604556.1">
    <property type="nucleotide sequence ID" value="NZ_JXYS01000018.1"/>
</dbReference>
<dbReference type="EC" id="2.6.1.21" evidence="6"/>
<dbReference type="InterPro" id="IPR036038">
    <property type="entry name" value="Aminotransferase-like"/>
</dbReference>
<dbReference type="InterPro" id="IPR043131">
    <property type="entry name" value="BCAT-like_N"/>
</dbReference>
<dbReference type="Pfam" id="PF01063">
    <property type="entry name" value="Aminotran_4"/>
    <property type="match status" value="1"/>
</dbReference>
<reference evidence="6 7" key="1">
    <citation type="submission" date="2015-01" db="EMBL/GenBank/DDBJ databases">
        <title>Draft genome of the acidophilic iron oxidizer Acidithrix ferrooxidans strain Py-F3.</title>
        <authorList>
            <person name="Poehlein A."/>
            <person name="Eisen S."/>
            <person name="Schloemann M."/>
            <person name="Johnson B.D."/>
            <person name="Daniel R."/>
            <person name="Muehling M."/>
        </authorList>
    </citation>
    <scope>NUCLEOTIDE SEQUENCE [LARGE SCALE GENOMIC DNA]</scope>
    <source>
        <strain evidence="6 7">Py-F3</strain>
    </source>
</reference>
<evidence type="ECO:0000256" key="1">
    <source>
        <dbReference type="ARBA" id="ARBA00001933"/>
    </source>
</evidence>
<dbReference type="SUPFAM" id="SSF56752">
    <property type="entry name" value="D-aminoacid aminotransferase-like PLP-dependent enzymes"/>
    <property type="match status" value="1"/>
</dbReference>
<gene>
    <name evidence="6" type="primary">dat</name>
    <name evidence="6" type="ORF">AXFE_08010</name>
</gene>
<dbReference type="EMBL" id="JXYS01000018">
    <property type="protein sequence ID" value="KJF18411.1"/>
    <property type="molecule type" value="Genomic_DNA"/>
</dbReference>
<evidence type="ECO:0000256" key="3">
    <source>
        <dbReference type="ARBA" id="ARBA00022898"/>
    </source>
</evidence>
<comment type="similarity">
    <text evidence="2 4">Belongs to the class-IV pyridoxal-phosphate-dependent aminotransferase family.</text>
</comment>
<dbReference type="PANTHER" id="PTHR42743">
    <property type="entry name" value="AMINO-ACID AMINOTRANSFERASE"/>
    <property type="match status" value="1"/>
</dbReference>
<dbReference type="InterPro" id="IPR043132">
    <property type="entry name" value="BCAT-like_C"/>
</dbReference>
<dbReference type="InterPro" id="IPR050571">
    <property type="entry name" value="Class-IV_PLP-Dep_Aminotrnsfr"/>
</dbReference>
<dbReference type="PROSITE" id="PS00770">
    <property type="entry name" value="AA_TRANSFER_CLASS_4"/>
    <property type="match status" value="1"/>
</dbReference>
<dbReference type="AlphaFoldDB" id="A0A0D8HMW2"/>
<evidence type="ECO:0000256" key="2">
    <source>
        <dbReference type="ARBA" id="ARBA00009320"/>
    </source>
</evidence>
<dbReference type="GO" id="GO:0005829">
    <property type="term" value="C:cytosol"/>
    <property type="evidence" value="ECO:0007669"/>
    <property type="project" value="TreeGrafter"/>
</dbReference>
<dbReference type="Gene3D" id="3.30.470.10">
    <property type="match status" value="1"/>
</dbReference>
<keyword evidence="7" id="KW-1185">Reference proteome</keyword>
<evidence type="ECO:0000256" key="4">
    <source>
        <dbReference type="RuleBase" id="RU004106"/>
    </source>
</evidence>
<dbReference type="PANTHER" id="PTHR42743:SF11">
    <property type="entry name" value="AMINODEOXYCHORISMATE LYASE"/>
    <property type="match status" value="1"/>
</dbReference>
<dbReference type="GO" id="GO:0047810">
    <property type="term" value="F:D-alanine-2-oxoglutarate aminotransferase activity"/>
    <property type="evidence" value="ECO:0007669"/>
    <property type="project" value="UniProtKB-EC"/>
</dbReference>
<comment type="cofactor">
    <cofactor evidence="1 5">
        <name>pyridoxal 5'-phosphate</name>
        <dbReference type="ChEBI" id="CHEBI:597326"/>
    </cofactor>
</comment>
<protein>
    <submittedName>
        <fullName evidence="6">D-alanine aminotransferase</fullName>
        <ecNumber evidence="6">2.6.1.21</ecNumber>
    </submittedName>
</protein>
<dbReference type="PATRIC" id="fig|1280514.3.peg.1055"/>
<dbReference type="InterPro" id="IPR001544">
    <property type="entry name" value="Aminotrans_IV"/>
</dbReference>
<comment type="caution">
    <text evidence="6">The sequence shown here is derived from an EMBL/GenBank/DDBJ whole genome shotgun (WGS) entry which is preliminary data.</text>
</comment>
<dbReference type="Gene3D" id="3.20.10.10">
    <property type="entry name" value="D-amino Acid Aminotransferase, subunit A, domain 2"/>
    <property type="match status" value="1"/>
</dbReference>
<name>A0A0D8HMW2_9ACTN</name>
<accession>A0A0D8HMW2</accession>
<keyword evidence="6" id="KW-0032">Aminotransferase</keyword>
<dbReference type="InterPro" id="IPR018300">
    <property type="entry name" value="Aminotrans_IV_CS"/>
</dbReference>
<organism evidence="6 7">
    <name type="scientific">Acidithrix ferrooxidans</name>
    <dbReference type="NCBI Taxonomy" id="1280514"/>
    <lineage>
        <taxon>Bacteria</taxon>
        <taxon>Bacillati</taxon>
        <taxon>Actinomycetota</taxon>
        <taxon>Acidimicrobiia</taxon>
        <taxon>Acidimicrobiales</taxon>
        <taxon>Acidimicrobiaceae</taxon>
        <taxon>Acidithrix</taxon>
    </lineage>
</organism>
<dbReference type="OrthoDB" id="9805628at2"/>
<keyword evidence="6" id="KW-0808">Transferase</keyword>
<proteinExistence type="inferred from homology"/>
<evidence type="ECO:0000313" key="6">
    <source>
        <dbReference type="EMBL" id="KJF18411.1"/>
    </source>
</evidence>
<dbReference type="Proteomes" id="UP000032360">
    <property type="component" value="Unassembled WGS sequence"/>
</dbReference>